<evidence type="ECO:0000313" key="11">
    <source>
        <dbReference type="Proteomes" id="UP000192738"/>
    </source>
</evidence>
<feature type="transmembrane region" description="Helical" evidence="8">
    <location>
        <begin position="399"/>
        <end position="421"/>
    </location>
</feature>
<dbReference type="Proteomes" id="UP000192738">
    <property type="component" value="Unassembled WGS sequence"/>
</dbReference>
<feature type="transmembrane region" description="Helical" evidence="8">
    <location>
        <begin position="9"/>
        <end position="30"/>
    </location>
</feature>
<dbReference type="PANTHER" id="PTHR33908">
    <property type="entry name" value="MANNOSYLTRANSFERASE YKCB-RELATED"/>
    <property type="match status" value="1"/>
</dbReference>
<evidence type="ECO:0000256" key="5">
    <source>
        <dbReference type="ARBA" id="ARBA00022692"/>
    </source>
</evidence>
<dbReference type="OrthoDB" id="9775035at2"/>
<evidence type="ECO:0000313" key="10">
    <source>
        <dbReference type="EMBL" id="SMD06217.1"/>
    </source>
</evidence>
<dbReference type="STRING" id="112901.SAMN04488500_12257"/>
<evidence type="ECO:0000256" key="4">
    <source>
        <dbReference type="ARBA" id="ARBA00022679"/>
    </source>
</evidence>
<name>A0A1W2E9K4_9FIRM</name>
<feature type="transmembrane region" description="Helical" evidence="8">
    <location>
        <begin position="338"/>
        <end position="357"/>
    </location>
</feature>
<dbReference type="GO" id="GO:0005886">
    <property type="term" value="C:plasma membrane"/>
    <property type="evidence" value="ECO:0007669"/>
    <property type="project" value="UniProtKB-SubCell"/>
</dbReference>
<keyword evidence="6 8" id="KW-1133">Transmembrane helix</keyword>
<evidence type="ECO:0000256" key="3">
    <source>
        <dbReference type="ARBA" id="ARBA00022676"/>
    </source>
</evidence>
<feature type="domain" description="Glycosyltransferase RgtA/B/C/D-like" evidence="9">
    <location>
        <begin position="62"/>
        <end position="213"/>
    </location>
</feature>
<dbReference type="EMBL" id="FWXI01000022">
    <property type="protein sequence ID" value="SMD06217.1"/>
    <property type="molecule type" value="Genomic_DNA"/>
</dbReference>
<feature type="transmembrane region" description="Helical" evidence="8">
    <location>
        <begin position="286"/>
        <end position="302"/>
    </location>
</feature>
<gene>
    <name evidence="10" type="ORF">SAMN04488500_12257</name>
</gene>
<keyword evidence="7 8" id="KW-0472">Membrane</keyword>
<evidence type="ECO:0000256" key="8">
    <source>
        <dbReference type="SAM" id="Phobius"/>
    </source>
</evidence>
<evidence type="ECO:0000259" key="9">
    <source>
        <dbReference type="Pfam" id="PF13231"/>
    </source>
</evidence>
<feature type="transmembrane region" description="Helical" evidence="8">
    <location>
        <begin position="199"/>
        <end position="220"/>
    </location>
</feature>
<accession>A0A1W2E9K4</accession>
<feature type="transmembrane region" description="Helical" evidence="8">
    <location>
        <begin position="87"/>
        <end position="105"/>
    </location>
</feature>
<dbReference type="RefSeq" id="WP_084577695.1">
    <property type="nucleotide sequence ID" value="NZ_CP155572.1"/>
</dbReference>
<comment type="subcellular location">
    <subcellularLocation>
        <location evidence="1">Cell membrane</location>
        <topology evidence="1">Multi-pass membrane protein</topology>
    </subcellularLocation>
</comment>
<evidence type="ECO:0000256" key="7">
    <source>
        <dbReference type="ARBA" id="ARBA00023136"/>
    </source>
</evidence>
<keyword evidence="11" id="KW-1185">Reference proteome</keyword>
<dbReference type="GO" id="GO:0016763">
    <property type="term" value="F:pentosyltransferase activity"/>
    <property type="evidence" value="ECO:0007669"/>
    <property type="project" value="TreeGrafter"/>
</dbReference>
<keyword evidence="5 8" id="KW-0812">Transmembrane</keyword>
<dbReference type="GO" id="GO:0009103">
    <property type="term" value="P:lipopolysaccharide biosynthetic process"/>
    <property type="evidence" value="ECO:0007669"/>
    <property type="project" value="UniProtKB-ARBA"/>
</dbReference>
<dbReference type="PANTHER" id="PTHR33908:SF3">
    <property type="entry name" value="UNDECAPRENYL PHOSPHATE-ALPHA-4-AMINO-4-DEOXY-L-ARABINOSE ARABINOSYL TRANSFERASE"/>
    <property type="match status" value="1"/>
</dbReference>
<keyword evidence="2" id="KW-1003">Cell membrane</keyword>
<dbReference type="InterPro" id="IPR050297">
    <property type="entry name" value="LipidA_mod_glycosyltrf_83"/>
</dbReference>
<dbReference type="AlphaFoldDB" id="A0A1W2E9K4"/>
<feature type="transmembrane region" description="Helical" evidence="8">
    <location>
        <begin position="308"/>
        <end position="326"/>
    </location>
</feature>
<feature type="transmembrane region" description="Helical" evidence="8">
    <location>
        <begin position="248"/>
        <end position="274"/>
    </location>
</feature>
<dbReference type="GO" id="GO:0010041">
    <property type="term" value="P:response to iron(III) ion"/>
    <property type="evidence" value="ECO:0007669"/>
    <property type="project" value="TreeGrafter"/>
</dbReference>
<sequence>MLRRLDKSFFIVACIAAVIMFFYLGNIPLLDPDEPVYAETPKEMINFNEFLSPRIYGEYWYDKPPLYYWLVAGAFKVFGMGEFSARFPSAFLGVAGVLALYWFGCEIFNKRAAMAGALVLSTSIEYFYLGKAAVTDITLNFCLTLALLGFITKRYYLMYIFTGLATVAKGPVGFLFPGAIIFLYLAATSRFKILKEMKMPTGIILFAVTALPWYLFMYSVHGNAFIDTFLGFHNVTRFTSPEHPELVVWYYFIPVLLLGFFPWTSILFQSVWVSLTQRSQGNNKKLLFLNIWAAFIFIFFTISQTKLVSYILPMYPPLALIAGWYIDRVWEFRERSIMWPIVLAILSALIIAGMFTGLKLLPILSTGIMISAVLFIVMTLCSLVFIWKRQIGKAFWAQVIGMMLFSMVLVSLLFAGAAPYFTSKYIAQEFTNKYDGKSPVYVMKFLRPGFAYYTNVYGSEIKAKELATAVNSAQGKAYFVIQQADYKELTESERERVKIVAEAADRIILIKE</sequence>
<feature type="transmembrane region" description="Helical" evidence="8">
    <location>
        <begin position="363"/>
        <end position="387"/>
    </location>
</feature>
<protein>
    <submittedName>
        <fullName evidence="10">4-amino-4-deoxy-L-arabinose transferase</fullName>
    </submittedName>
</protein>
<organism evidence="10 11">
    <name type="scientific">Sporomusa malonica</name>
    <dbReference type="NCBI Taxonomy" id="112901"/>
    <lineage>
        <taxon>Bacteria</taxon>
        <taxon>Bacillati</taxon>
        <taxon>Bacillota</taxon>
        <taxon>Negativicutes</taxon>
        <taxon>Selenomonadales</taxon>
        <taxon>Sporomusaceae</taxon>
        <taxon>Sporomusa</taxon>
    </lineage>
</organism>
<evidence type="ECO:0000256" key="1">
    <source>
        <dbReference type="ARBA" id="ARBA00004651"/>
    </source>
</evidence>
<evidence type="ECO:0000256" key="2">
    <source>
        <dbReference type="ARBA" id="ARBA00022475"/>
    </source>
</evidence>
<dbReference type="Pfam" id="PF13231">
    <property type="entry name" value="PMT_2"/>
    <property type="match status" value="1"/>
</dbReference>
<proteinExistence type="predicted"/>
<feature type="transmembrane region" description="Helical" evidence="8">
    <location>
        <begin position="157"/>
        <end position="187"/>
    </location>
</feature>
<keyword evidence="3" id="KW-0328">Glycosyltransferase</keyword>
<dbReference type="InterPro" id="IPR038731">
    <property type="entry name" value="RgtA/B/C-like"/>
</dbReference>
<reference evidence="10 11" key="1">
    <citation type="submission" date="2017-04" db="EMBL/GenBank/DDBJ databases">
        <authorList>
            <person name="Afonso C.L."/>
            <person name="Miller P.J."/>
            <person name="Scott M.A."/>
            <person name="Spackman E."/>
            <person name="Goraichik I."/>
            <person name="Dimitrov K.M."/>
            <person name="Suarez D.L."/>
            <person name="Swayne D.E."/>
        </authorList>
    </citation>
    <scope>NUCLEOTIDE SEQUENCE [LARGE SCALE GENOMIC DNA]</scope>
    <source>
        <strain evidence="10 11">DSM 5090</strain>
    </source>
</reference>
<keyword evidence="4 10" id="KW-0808">Transferase</keyword>
<feature type="transmembrane region" description="Helical" evidence="8">
    <location>
        <begin position="126"/>
        <end position="151"/>
    </location>
</feature>
<evidence type="ECO:0000256" key="6">
    <source>
        <dbReference type="ARBA" id="ARBA00022989"/>
    </source>
</evidence>